<name>A0ABY3ZE38_STRRM</name>
<evidence type="ECO:0000256" key="1">
    <source>
        <dbReference type="ARBA" id="ARBA00023015"/>
    </source>
</evidence>
<evidence type="ECO:0000313" key="6">
    <source>
        <dbReference type="Proteomes" id="UP000829494"/>
    </source>
</evidence>
<dbReference type="PANTHER" id="PTHR46796">
    <property type="entry name" value="HTH-TYPE TRANSCRIPTIONAL ACTIVATOR RHAS-RELATED"/>
    <property type="match status" value="1"/>
</dbReference>
<organism evidence="5 6">
    <name type="scientific">Streptomyces rimosus subsp. rimosus</name>
    <dbReference type="NCBI Taxonomy" id="132474"/>
    <lineage>
        <taxon>Bacteria</taxon>
        <taxon>Bacillati</taxon>
        <taxon>Actinomycetota</taxon>
        <taxon>Actinomycetes</taxon>
        <taxon>Kitasatosporales</taxon>
        <taxon>Streptomycetaceae</taxon>
        <taxon>Streptomyces</taxon>
    </lineage>
</organism>
<evidence type="ECO:0000256" key="2">
    <source>
        <dbReference type="ARBA" id="ARBA00023125"/>
    </source>
</evidence>
<feature type="domain" description="HTH araC/xylS-type" evidence="4">
    <location>
        <begin position="198"/>
        <end position="296"/>
    </location>
</feature>
<dbReference type="Gene3D" id="1.10.10.60">
    <property type="entry name" value="Homeodomain-like"/>
    <property type="match status" value="2"/>
</dbReference>
<protein>
    <submittedName>
        <fullName evidence="5">HTH-type transcriptional activator RhaS</fullName>
    </submittedName>
</protein>
<keyword evidence="1" id="KW-0805">Transcription regulation</keyword>
<sequence length="296" mass="32915">MVFDSAHFDLQPYAGFDMDAYVRRTHCSWEDAGWQSLLVQRFHHVPVVEDMELPAAADLHLVLPVGGRAEMETRAGGRWHRHVWAPGRLELGVPDRAALRRYRGDGPLRSVQVHIPRGTVERAVEQLGSRTVDYEAMAASVAAGDPLLVEAVRAVGSAEETGDLYAEASAAFLAVHLLTRHSRAPGRQVPAREDARVRTAIALMRDRLAEPLTLADIADEVHLSVFHFVRVFRRATGETPHRYLIHLRIEEAKRLLRDTDLTVARIAPLCGFADPGTFSTAFARHTGTRPSAYRNS</sequence>
<dbReference type="GeneID" id="66852405"/>
<keyword evidence="3" id="KW-0804">Transcription</keyword>
<accession>A0ABY3ZE38</accession>
<dbReference type="InterPro" id="IPR009057">
    <property type="entry name" value="Homeodomain-like_sf"/>
</dbReference>
<dbReference type="RefSeq" id="WP_003979193.1">
    <property type="nucleotide sequence ID" value="NZ_CP043497.1"/>
</dbReference>
<dbReference type="PANTHER" id="PTHR46796:SF6">
    <property type="entry name" value="ARAC SUBFAMILY"/>
    <property type="match status" value="1"/>
</dbReference>
<gene>
    <name evidence="5" type="primary">rhaS2</name>
    <name evidence="5" type="ORF">SRIMR7_40445</name>
</gene>
<dbReference type="Proteomes" id="UP000829494">
    <property type="component" value="Chromosome"/>
</dbReference>
<reference evidence="5 6" key="1">
    <citation type="submission" date="2022-03" db="EMBL/GenBank/DDBJ databases">
        <title>Complete genome of Streptomyces rimosus ssp. rimosus R7 (=ATCC 10970).</title>
        <authorList>
            <person name="Beganovic S."/>
            <person name="Ruckert C."/>
            <person name="Busche T."/>
            <person name="Kalinowski J."/>
            <person name="Wittmann C."/>
        </authorList>
    </citation>
    <scope>NUCLEOTIDE SEQUENCE [LARGE SCALE GENOMIC DNA]</scope>
    <source>
        <strain evidence="5 6">R7</strain>
    </source>
</reference>
<keyword evidence="2" id="KW-0238">DNA-binding</keyword>
<dbReference type="SUPFAM" id="SSF46689">
    <property type="entry name" value="Homeodomain-like"/>
    <property type="match status" value="2"/>
</dbReference>
<dbReference type="PROSITE" id="PS01124">
    <property type="entry name" value="HTH_ARAC_FAMILY_2"/>
    <property type="match status" value="1"/>
</dbReference>
<dbReference type="InterPro" id="IPR018060">
    <property type="entry name" value="HTH_AraC"/>
</dbReference>
<dbReference type="Pfam" id="PF12833">
    <property type="entry name" value="HTH_18"/>
    <property type="match status" value="1"/>
</dbReference>
<dbReference type="SMART" id="SM00342">
    <property type="entry name" value="HTH_ARAC"/>
    <property type="match status" value="1"/>
</dbReference>
<dbReference type="InterPro" id="IPR050204">
    <property type="entry name" value="AraC_XylS_family_regulators"/>
</dbReference>
<keyword evidence="6" id="KW-1185">Reference proteome</keyword>
<evidence type="ECO:0000313" key="5">
    <source>
        <dbReference type="EMBL" id="UNZ08444.1"/>
    </source>
</evidence>
<proteinExistence type="predicted"/>
<dbReference type="EMBL" id="CP094298">
    <property type="protein sequence ID" value="UNZ08444.1"/>
    <property type="molecule type" value="Genomic_DNA"/>
</dbReference>
<evidence type="ECO:0000256" key="3">
    <source>
        <dbReference type="ARBA" id="ARBA00023163"/>
    </source>
</evidence>
<evidence type="ECO:0000259" key="4">
    <source>
        <dbReference type="PROSITE" id="PS01124"/>
    </source>
</evidence>